<dbReference type="Proteomes" id="UP000261257">
    <property type="component" value="Unassembled WGS sequence"/>
</dbReference>
<dbReference type="RefSeq" id="WP_055653356.1">
    <property type="nucleotide sequence ID" value="NZ_CABIXC010000002.1"/>
</dbReference>
<dbReference type="Gene3D" id="3.30.70.2970">
    <property type="entry name" value="Protein of unknown function (DUF541), domain 2"/>
    <property type="match status" value="1"/>
</dbReference>
<evidence type="ECO:0000313" key="5">
    <source>
        <dbReference type="Proteomes" id="UP000261257"/>
    </source>
</evidence>
<dbReference type="InterPro" id="IPR007497">
    <property type="entry name" value="SIMPL/DUF541"/>
</dbReference>
<protein>
    <submittedName>
        <fullName evidence="3">DUF541 domain-containing protein</fullName>
    </submittedName>
    <submittedName>
        <fullName evidence="2">Periplasmic immunogenic protein</fullName>
    </submittedName>
</protein>
<evidence type="ECO:0000313" key="2">
    <source>
        <dbReference type="EMBL" id="CUN79131.1"/>
    </source>
</evidence>
<dbReference type="PROSITE" id="PS51257">
    <property type="entry name" value="PROKAR_LIPOPROTEIN"/>
    <property type="match status" value="1"/>
</dbReference>
<dbReference type="PANTHER" id="PTHR34387:SF2">
    <property type="entry name" value="SLR1258 PROTEIN"/>
    <property type="match status" value="1"/>
</dbReference>
<sequence>MRKHFTQTAVILAAVSAIGLTACTQGSASAPIPDTIKVENVKDNVITVQSTEEVKVVPDMAELVFSVTTQAADAKACQEQNSKDLDHVISFLKGTGIAETSIQTSNYGLDPIYDWNSGRTITGYEMNTTITVSDIPIDQAGTLISSSVEAGINSISQVTYLSSKYDETYQQALKNAIASAKVKAEAIAEAGGCTLGPVVHVEEYNDNQIARYSTYKNAATEDMAAGAASMSVEPGQLSVEARVTVEFEIQ</sequence>
<dbReference type="Proteomes" id="UP000095651">
    <property type="component" value="Unassembled WGS sequence"/>
</dbReference>
<evidence type="ECO:0000313" key="4">
    <source>
        <dbReference type="Proteomes" id="UP000095651"/>
    </source>
</evidence>
<name>A0A173ZS75_9FIRM</name>
<gene>
    <name evidence="3" type="ORF">DXC39_07210</name>
    <name evidence="2" type="ORF">ERS852407_01103</name>
</gene>
<organism evidence="2 4">
    <name type="scientific">Hungatella hathewayi</name>
    <dbReference type="NCBI Taxonomy" id="154046"/>
    <lineage>
        <taxon>Bacteria</taxon>
        <taxon>Bacillati</taxon>
        <taxon>Bacillota</taxon>
        <taxon>Clostridia</taxon>
        <taxon>Lachnospirales</taxon>
        <taxon>Lachnospiraceae</taxon>
        <taxon>Hungatella</taxon>
    </lineage>
</organism>
<dbReference type="Pfam" id="PF04402">
    <property type="entry name" value="SIMPL"/>
    <property type="match status" value="1"/>
</dbReference>
<dbReference type="EMBL" id="CYZE01000002">
    <property type="protein sequence ID" value="CUN79131.1"/>
    <property type="molecule type" value="Genomic_DNA"/>
</dbReference>
<dbReference type="EMBL" id="QSSQ01000003">
    <property type="protein sequence ID" value="RGM07494.1"/>
    <property type="molecule type" value="Genomic_DNA"/>
</dbReference>
<evidence type="ECO:0000313" key="3">
    <source>
        <dbReference type="EMBL" id="RGM07494.1"/>
    </source>
</evidence>
<keyword evidence="1" id="KW-0732">Signal</keyword>
<feature type="chain" id="PRO_5042332706" evidence="1">
    <location>
        <begin position="23"/>
        <end position="250"/>
    </location>
</feature>
<dbReference type="GO" id="GO:0006974">
    <property type="term" value="P:DNA damage response"/>
    <property type="evidence" value="ECO:0007669"/>
    <property type="project" value="TreeGrafter"/>
</dbReference>
<dbReference type="InterPro" id="IPR052022">
    <property type="entry name" value="26kDa_periplasmic_antigen"/>
</dbReference>
<feature type="signal peptide" evidence="1">
    <location>
        <begin position="1"/>
        <end position="22"/>
    </location>
</feature>
<dbReference type="Gene3D" id="3.30.110.170">
    <property type="entry name" value="Protein of unknown function (DUF541), domain 1"/>
    <property type="match status" value="1"/>
</dbReference>
<accession>A0A173ZS75</accession>
<dbReference type="PANTHER" id="PTHR34387">
    <property type="entry name" value="SLR1258 PROTEIN"/>
    <property type="match status" value="1"/>
</dbReference>
<reference evidence="2 4" key="1">
    <citation type="submission" date="2015-09" db="EMBL/GenBank/DDBJ databases">
        <authorList>
            <consortium name="Pathogen Informatics"/>
        </authorList>
    </citation>
    <scope>NUCLEOTIDE SEQUENCE [LARGE SCALE GENOMIC DNA]</scope>
    <source>
        <strain evidence="2 4">2789STDY5608850</strain>
    </source>
</reference>
<evidence type="ECO:0000256" key="1">
    <source>
        <dbReference type="SAM" id="SignalP"/>
    </source>
</evidence>
<proteinExistence type="predicted"/>
<dbReference type="AlphaFoldDB" id="A0A173ZS75"/>
<reference evidence="3 5" key="2">
    <citation type="submission" date="2018-08" db="EMBL/GenBank/DDBJ databases">
        <title>A genome reference for cultivated species of the human gut microbiota.</title>
        <authorList>
            <person name="Zou Y."/>
            <person name="Xue W."/>
            <person name="Luo G."/>
        </authorList>
    </citation>
    <scope>NUCLEOTIDE SEQUENCE [LARGE SCALE GENOMIC DNA]</scope>
    <source>
        <strain evidence="3 5">TF05-11AC</strain>
    </source>
</reference>